<dbReference type="Proteomes" id="UP000534783">
    <property type="component" value="Unassembled WGS sequence"/>
</dbReference>
<reference evidence="1 2" key="1">
    <citation type="journal article" date="2020" name="Nature">
        <title>Bacterial chemolithoautotrophy via manganese oxidation.</title>
        <authorList>
            <person name="Yu H."/>
            <person name="Leadbetter J.R."/>
        </authorList>
    </citation>
    <scope>NUCLEOTIDE SEQUENCE [LARGE SCALE GENOMIC DNA]</scope>
    <source>
        <strain evidence="1 2">Mn-1</strain>
    </source>
</reference>
<accession>A0A7X6DML8</accession>
<gene>
    <name evidence="1" type="ORF">MNODULE_03910</name>
</gene>
<evidence type="ECO:0000313" key="2">
    <source>
        <dbReference type="Proteomes" id="UP000534783"/>
    </source>
</evidence>
<sequence>MFPAATGMPNYSPTGTSKFIPEIWSGKLVVKFYDACVLADISNTDYEGEIKKHGDTVNIRTIPNMTIRPYKKGQILQTERPESPALSLLIDKGQYFAIVIDNVDKYQSDIPLMDRWAEDASEQMKIVVDTDVLGNIYVDVHASNKGLTAGRKSASFNLGATGSPVTLTKVNIVDYLVDMGTVLDEQNIPEQGRFVILPAWAIGMLKKSDIRDASLTGDTISPMRNGKVGMVDRFTVYLSNNLSTASDGGSTCYNILFGHKLATTFAAQMTEMDTLKVESTFGQLVRGLKVYGYKVVKPEALGHFYAKKG</sequence>
<dbReference type="Pfam" id="PF25209">
    <property type="entry name" value="Phage_capsid_4"/>
    <property type="match status" value="1"/>
</dbReference>
<comment type="caution">
    <text evidence="1">The sequence shown here is derived from an EMBL/GenBank/DDBJ whole genome shotgun (WGS) entry which is preliminary data.</text>
</comment>
<dbReference type="RefSeq" id="WP_168058175.1">
    <property type="nucleotide sequence ID" value="NZ_VTOW01000001.1"/>
</dbReference>
<dbReference type="AlphaFoldDB" id="A0A7X6DML8"/>
<evidence type="ECO:0000313" key="1">
    <source>
        <dbReference type="EMBL" id="NKE69892.1"/>
    </source>
</evidence>
<evidence type="ECO:0008006" key="3">
    <source>
        <dbReference type="Google" id="ProtNLM"/>
    </source>
</evidence>
<name>A0A7X6DML8_9BACT</name>
<dbReference type="EMBL" id="VTOW01000001">
    <property type="protein sequence ID" value="NKE69892.1"/>
    <property type="molecule type" value="Genomic_DNA"/>
</dbReference>
<keyword evidence="2" id="KW-1185">Reference proteome</keyword>
<proteinExistence type="predicted"/>
<organism evidence="1 2">
    <name type="scientific">Candidatus Manganitrophus noduliformans</name>
    <dbReference type="NCBI Taxonomy" id="2606439"/>
    <lineage>
        <taxon>Bacteria</taxon>
        <taxon>Pseudomonadati</taxon>
        <taxon>Nitrospirota</taxon>
        <taxon>Nitrospiria</taxon>
        <taxon>Candidatus Troglogloeales</taxon>
        <taxon>Candidatus Manganitrophaceae</taxon>
        <taxon>Candidatus Manganitrophus</taxon>
    </lineage>
</organism>
<protein>
    <recommendedName>
        <fullName evidence="3">Capsid protein</fullName>
    </recommendedName>
</protein>